<protein>
    <recommendedName>
        <fullName evidence="3">Prolyl endopeptidase</fullName>
        <ecNumber evidence="3">3.4.21.-</ecNumber>
    </recommendedName>
</protein>
<dbReference type="InterPro" id="IPR051543">
    <property type="entry name" value="Serine_Peptidase_S9A"/>
</dbReference>
<dbReference type="EC" id="3.4.21.-" evidence="3"/>
<comment type="function">
    <text evidence="2">Serine peptidase whose precise substrate specificity remains unclear. Does not cleave peptides after a arginine or lysine residue. Regulates trans-Golgi network morphology and sorting by regulating the membrane binding of the AP-1 complex. May play a role in the regulation of synaptic vesicle exocytosis.</text>
</comment>
<accession>A0A7S1IYM7</accession>
<dbReference type="AlphaFoldDB" id="A0A7S1IYM7"/>
<dbReference type="GO" id="GO:0006508">
    <property type="term" value="P:proteolysis"/>
    <property type="evidence" value="ECO:0007669"/>
    <property type="project" value="UniProtKB-KW"/>
</dbReference>
<dbReference type="PANTHER" id="PTHR11757:SF19">
    <property type="entry name" value="PROLYL ENDOPEPTIDASE-LIKE"/>
    <property type="match status" value="1"/>
</dbReference>
<dbReference type="PRINTS" id="PR00862">
    <property type="entry name" value="PROLIGOPTASE"/>
</dbReference>
<name>A0A7S1IYM7_9EUGL</name>
<sequence>MGRAWYEDEGKYLTKMNTFNDFCDSGDFLVQAGWTKPEMMAIHGRSAGGLLVGAVMNLRPDLCRVALAGVPFVDVMCTMRDASIPLTVQEWVEWGNPNEAKYYDYMNSYSPIDNVVAQAYPALLVTAGLHDPRVAFWEPAKWVATLRARKTDTNTILLKTDMTSGHFSASDRYKYLREKAIEFSFVLDQLGCADP</sequence>
<dbReference type="Pfam" id="PF00326">
    <property type="entry name" value="Peptidase_S9"/>
    <property type="match status" value="1"/>
</dbReference>
<dbReference type="EMBL" id="HBGA01102182">
    <property type="protein sequence ID" value="CAD9026925.1"/>
    <property type="molecule type" value="Transcribed_RNA"/>
</dbReference>
<dbReference type="SUPFAM" id="SSF53474">
    <property type="entry name" value="alpha/beta-Hydrolases"/>
    <property type="match status" value="1"/>
</dbReference>
<evidence type="ECO:0000256" key="2">
    <source>
        <dbReference type="ARBA" id="ARBA00045448"/>
    </source>
</evidence>
<organism evidence="5">
    <name type="scientific">Eutreptiella gymnastica</name>
    <dbReference type="NCBI Taxonomy" id="73025"/>
    <lineage>
        <taxon>Eukaryota</taxon>
        <taxon>Discoba</taxon>
        <taxon>Euglenozoa</taxon>
        <taxon>Euglenida</taxon>
        <taxon>Spirocuta</taxon>
        <taxon>Euglenophyceae</taxon>
        <taxon>Eutreptiales</taxon>
        <taxon>Eutreptiaceae</taxon>
        <taxon>Eutreptiella</taxon>
    </lineage>
</organism>
<evidence type="ECO:0000259" key="4">
    <source>
        <dbReference type="Pfam" id="PF00326"/>
    </source>
</evidence>
<keyword evidence="3" id="KW-0378">Hydrolase</keyword>
<dbReference type="GO" id="GO:0004252">
    <property type="term" value="F:serine-type endopeptidase activity"/>
    <property type="evidence" value="ECO:0007669"/>
    <property type="project" value="UniProtKB-UniRule"/>
</dbReference>
<dbReference type="InterPro" id="IPR029058">
    <property type="entry name" value="AB_hydrolase_fold"/>
</dbReference>
<dbReference type="PANTHER" id="PTHR11757">
    <property type="entry name" value="PROTEASE FAMILY S9A OLIGOPEPTIDASE"/>
    <property type="match status" value="1"/>
</dbReference>
<dbReference type="InterPro" id="IPR001375">
    <property type="entry name" value="Peptidase_S9_cat"/>
</dbReference>
<evidence type="ECO:0000256" key="3">
    <source>
        <dbReference type="RuleBase" id="RU368024"/>
    </source>
</evidence>
<proteinExistence type="inferred from homology"/>
<keyword evidence="3" id="KW-0645">Protease</keyword>
<dbReference type="Gene3D" id="3.40.50.1820">
    <property type="entry name" value="alpha/beta hydrolase"/>
    <property type="match status" value="1"/>
</dbReference>
<evidence type="ECO:0000313" key="5">
    <source>
        <dbReference type="EMBL" id="CAD9026925.1"/>
    </source>
</evidence>
<dbReference type="InterPro" id="IPR002470">
    <property type="entry name" value="Peptidase_S9A"/>
</dbReference>
<feature type="domain" description="Peptidase S9 prolyl oligopeptidase catalytic" evidence="4">
    <location>
        <begin position="1"/>
        <end position="191"/>
    </location>
</feature>
<gene>
    <name evidence="5" type="ORF">EGYM00392_LOCUS38055</name>
</gene>
<comment type="similarity">
    <text evidence="1 3">Belongs to the peptidase S9A family.</text>
</comment>
<keyword evidence="3" id="KW-0720">Serine protease</keyword>
<evidence type="ECO:0000256" key="1">
    <source>
        <dbReference type="ARBA" id="ARBA00005228"/>
    </source>
</evidence>
<reference evidence="5" key="1">
    <citation type="submission" date="2021-01" db="EMBL/GenBank/DDBJ databases">
        <authorList>
            <person name="Corre E."/>
            <person name="Pelletier E."/>
            <person name="Niang G."/>
            <person name="Scheremetjew M."/>
            <person name="Finn R."/>
            <person name="Kale V."/>
            <person name="Holt S."/>
            <person name="Cochrane G."/>
            <person name="Meng A."/>
            <person name="Brown T."/>
            <person name="Cohen L."/>
        </authorList>
    </citation>
    <scope>NUCLEOTIDE SEQUENCE</scope>
    <source>
        <strain evidence="5">NIES-381</strain>
    </source>
</reference>